<reference evidence="2" key="1">
    <citation type="submission" date="2016-10" db="EMBL/GenBank/DDBJ databases">
        <title>Sequence of Gallionella enrichment culture.</title>
        <authorList>
            <person name="Poehlein A."/>
            <person name="Muehling M."/>
            <person name="Daniel R."/>
        </authorList>
    </citation>
    <scope>NUCLEOTIDE SEQUENCE</scope>
</reference>
<protein>
    <recommendedName>
        <fullName evidence="3">Fimbrial assembly protein PilN</fullName>
    </recommendedName>
</protein>
<evidence type="ECO:0000313" key="2">
    <source>
        <dbReference type="EMBL" id="OIR14611.1"/>
    </source>
</evidence>
<feature type="transmembrane region" description="Helical" evidence="1">
    <location>
        <begin position="20"/>
        <end position="40"/>
    </location>
</feature>
<dbReference type="Pfam" id="PF05137">
    <property type="entry name" value="PilN"/>
    <property type="match status" value="1"/>
</dbReference>
<gene>
    <name evidence="2" type="ORF">GALL_44150</name>
</gene>
<dbReference type="InterPro" id="IPR007813">
    <property type="entry name" value="PilN"/>
</dbReference>
<keyword evidence="1" id="KW-0812">Transmembrane</keyword>
<keyword evidence="1" id="KW-0472">Membrane</keyword>
<evidence type="ECO:0008006" key="3">
    <source>
        <dbReference type="Google" id="ProtNLM"/>
    </source>
</evidence>
<organism evidence="2">
    <name type="scientific">mine drainage metagenome</name>
    <dbReference type="NCBI Taxonomy" id="410659"/>
    <lineage>
        <taxon>unclassified sequences</taxon>
        <taxon>metagenomes</taxon>
        <taxon>ecological metagenomes</taxon>
    </lineage>
</organism>
<comment type="caution">
    <text evidence="2">The sequence shown here is derived from an EMBL/GenBank/DDBJ whole genome shotgun (WGS) entry which is preliminary data.</text>
</comment>
<name>A0A1J5T388_9ZZZZ</name>
<evidence type="ECO:0000256" key="1">
    <source>
        <dbReference type="SAM" id="Phobius"/>
    </source>
</evidence>
<proteinExistence type="predicted"/>
<dbReference type="AlphaFoldDB" id="A0A1J5T388"/>
<sequence length="175" mass="19271">MRPLFLDYRRDDPAQHRVGLLVLALEMAGVVAMGISYYSLSAQAVRLEDQVAKVEHKLHPGRSGAKASVADTQQAGAEIKVANDVIMQLSMPWNELFNALEEANSSNIALLGIEPNAAKRLVRVSGEAKNSAALFAYIRILQASKSMSGVYLKHQQVQEQNPEKPIRFTLDASWI</sequence>
<keyword evidence="1" id="KW-1133">Transmembrane helix</keyword>
<dbReference type="EMBL" id="MLJW01000011">
    <property type="protein sequence ID" value="OIR14611.1"/>
    <property type="molecule type" value="Genomic_DNA"/>
</dbReference>
<accession>A0A1J5T388</accession>